<dbReference type="OrthoDB" id="10254221at2759"/>
<evidence type="ECO:0000256" key="1">
    <source>
        <dbReference type="ARBA" id="ARBA00038376"/>
    </source>
</evidence>
<dbReference type="GO" id="GO:0016646">
    <property type="term" value="F:oxidoreductase activity, acting on the CH-NH group of donors, NAD or NADP as acceptor"/>
    <property type="evidence" value="ECO:0007669"/>
    <property type="project" value="TreeGrafter"/>
</dbReference>
<dbReference type="Proteomes" id="UP000636479">
    <property type="component" value="Unassembled WGS sequence"/>
</dbReference>
<evidence type="ECO:0000313" key="3">
    <source>
        <dbReference type="EMBL" id="KAF7297290.1"/>
    </source>
</evidence>
<comment type="caution">
    <text evidence="3">The sequence shown here is derived from an EMBL/GenBank/DDBJ whole genome shotgun (WGS) entry which is preliminary data.</text>
</comment>
<dbReference type="Pfam" id="PF13460">
    <property type="entry name" value="NAD_binding_10"/>
    <property type="match status" value="1"/>
</dbReference>
<dbReference type="EMBL" id="JACAZF010000008">
    <property type="protein sequence ID" value="KAF7297290.1"/>
    <property type="molecule type" value="Genomic_DNA"/>
</dbReference>
<dbReference type="InterPro" id="IPR016040">
    <property type="entry name" value="NAD(P)-bd_dom"/>
</dbReference>
<accession>A0A8H6SD16</accession>
<dbReference type="PANTHER" id="PTHR43355:SF2">
    <property type="entry name" value="FLAVIN REDUCTASE (NADPH)"/>
    <property type="match status" value="1"/>
</dbReference>
<comment type="similarity">
    <text evidence="1">Belongs to the avfA family.</text>
</comment>
<proteinExistence type="inferred from homology"/>
<protein>
    <recommendedName>
        <fullName evidence="2">NAD(P)-binding domain-containing protein</fullName>
    </recommendedName>
</protein>
<dbReference type="GeneID" id="59348753"/>
<dbReference type="RefSeq" id="XP_037217649.1">
    <property type="nucleotide sequence ID" value="XM_037366237.1"/>
</dbReference>
<gene>
    <name evidence="3" type="ORF">MIND_00962200</name>
</gene>
<dbReference type="AlphaFoldDB" id="A0A8H6SD16"/>
<dbReference type="InterPro" id="IPR051606">
    <property type="entry name" value="Polyketide_Oxido-like"/>
</dbReference>
<dbReference type="InterPro" id="IPR036291">
    <property type="entry name" value="NAD(P)-bd_dom_sf"/>
</dbReference>
<name>A0A8H6SD16_9AGAR</name>
<feature type="domain" description="NAD(P)-binding" evidence="2">
    <location>
        <begin position="7"/>
        <end position="207"/>
    </location>
</feature>
<dbReference type="PANTHER" id="PTHR43355">
    <property type="entry name" value="FLAVIN REDUCTASE (NADPH)"/>
    <property type="match status" value="1"/>
</dbReference>
<sequence>MKFLVLGATGPSGVLLVRELLAVYPESPVVIYVRSPEKLPGDIPAHPNVTLLKGTLEDEKALGEALEGVEIVLSALGPRQFDHPSGTPLAHAYEGLIKLMKQRGVNRLLALGTISMEDKADHFNAVFYGMVTTVSISMRNAYKDIRAIADVIRSSSLEHYTVFRVPILGNKESREVIAGYIGDGKTNNHVTLHRAGFAAFVVAEIANKQWDLEFPVIVSK</sequence>
<dbReference type="SUPFAM" id="SSF51735">
    <property type="entry name" value="NAD(P)-binding Rossmann-fold domains"/>
    <property type="match status" value="1"/>
</dbReference>
<reference evidence="3" key="1">
    <citation type="submission" date="2020-05" db="EMBL/GenBank/DDBJ databases">
        <title>Mycena genomes resolve the evolution of fungal bioluminescence.</title>
        <authorList>
            <person name="Tsai I.J."/>
        </authorList>
    </citation>
    <scope>NUCLEOTIDE SEQUENCE</scope>
    <source>
        <strain evidence="3">171206Taipei</strain>
    </source>
</reference>
<keyword evidence="4" id="KW-1185">Reference proteome</keyword>
<dbReference type="Gene3D" id="3.40.50.720">
    <property type="entry name" value="NAD(P)-binding Rossmann-like Domain"/>
    <property type="match status" value="1"/>
</dbReference>
<evidence type="ECO:0000313" key="4">
    <source>
        <dbReference type="Proteomes" id="UP000636479"/>
    </source>
</evidence>
<evidence type="ECO:0000259" key="2">
    <source>
        <dbReference type="Pfam" id="PF13460"/>
    </source>
</evidence>
<organism evidence="3 4">
    <name type="scientific">Mycena indigotica</name>
    <dbReference type="NCBI Taxonomy" id="2126181"/>
    <lineage>
        <taxon>Eukaryota</taxon>
        <taxon>Fungi</taxon>
        <taxon>Dikarya</taxon>
        <taxon>Basidiomycota</taxon>
        <taxon>Agaricomycotina</taxon>
        <taxon>Agaricomycetes</taxon>
        <taxon>Agaricomycetidae</taxon>
        <taxon>Agaricales</taxon>
        <taxon>Marasmiineae</taxon>
        <taxon>Mycenaceae</taxon>
        <taxon>Mycena</taxon>
    </lineage>
</organism>